<proteinExistence type="predicted"/>
<evidence type="ECO:0000313" key="3">
    <source>
        <dbReference type="WBParaSite" id="PDA_v2.g27236.t1"/>
    </source>
</evidence>
<evidence type="ECO:0000256" key="1">
    <source>
        <dbReference type="SAM" id="MobiDB-lite"/>
    </source>
</evidence>
<evidence type="ECO:0000313" key="2">
    <source>
        <dbReference type="Proteomes" id="UP000887578"/>
    </source>
</evidence>
<sequence>MIGLSASPAASHETQAENVRLFPTSDNVSTSANVQHPLTSNNSPTENVKLCSPIDKASTSGTKSSSPQESDTAWDSVYCREDGPLNHRVNERI</sequence>
<feature type="region of interest" description="Disordered" evidence="1">
    <location>
        <begin position="1"/>
        <end position="78"/>
    </location>
</feature>
<name>A0A914Q850_9BILA</name>
<feature type="compositionally biased region" description="Polar residues" evidence="1">
    <location>
        <begin position="57"/>
        <end position="73"/>
    </location>
</feature>
<feature type="compositionally biased region" description="Polar residues" evidence="1">
    <location>
        <begin position="24"/>
        <end position="46"/>
    </location>
</feature>
<accession>A0A914Q850</accession>
<reference evidence="3" key="1">
    <citation type="submission" date="2022-11" db="UniProtKB">
        <authorList>
            <consortium name="WormBaseParasite"/>
        </authorList>
    </citation>
    <scope>IDENTIFICATION</scope>
</reference>
<protein>
    <submittedName>
        <fullName evidence="3">Uncharacterized protein</fullName>
    </submittedName>
</protein>
<dbReference type="Proteomes" id="UP000887578">
    <property type="component" value="Unplaced"/>
</dbReference>
<keyword evidence="2" id="KW-1185">Reference proteome</keyword>
<organism evidence="2 3">
    <name type="scientific">Panagrolaimus davidi</name>
    <dbReference type="NCBI Taxonomy" id="227884"/>
    <lineage>
        <taxon>Eukaryota</taxon>
        <taxon>Metazoa</taxon>
        <taxon>Ecdysozoa</taxon>
        <taxon>Nematoda</taxon>
        <taxon>Chromadorea</taxon>
        <taxon>Rhabditida</taxon>
        <taxon>Tylenchina</taxon>
        <taxon>Panagrolaimomorpha</taxon>
        <taxon>Panagrolaimoidea</taxon>
        <taxon>Panagrolaimidae</taxon>
        <taxon>Panagrolaimus</taxon>
    </lineage>
</organism>
<dbReference type="AlphaFoldDB" id="A0A914Q850"/>
<dbReference type="WBParaSite" id="PDA_v2.g27236.t1">
    <property type="protein sequence ID" value="PDA_v2.g27236.t1"/>
    <property type="gene ID" value="PDA_v2.g27236"/>
</dbReference>